<organism evidence="1 2">
    <name type="scientific">Stieleria bergensis</name>
    <dbReference type="NCBI Taxonomy" id="2528025"/>
    <lineage>
        <taxon>Bacteria</taxon>
        <taxon>Pseudomonadati</taxon>
        <taxon>Planctomycetota</taxon>
        <taxon>Planctomycetia</taxon>
        <taxon>Pirellulales</taxon>
        <taxon>Pirellulaceae</taxon>
        <taxon>Stieleria</taxon>
    </lineage>
</organism>
<protein>
    <submittedName>
        <fullName evidence="1">Uncharacterized protein</fullName>
    </submittedName>
</protein>
<keyword evidence="2" id="KW-1185">Reference proteome</keyword>
<dbReference type="RefSeq" id="WP_145277199.1">
    <property type="nucleotide sequence ID" value="NZ_CP036272.1"/>
</dbReference>
<name>A0A517T225_9BACT</name>
<gene>
    <name evidence="1" type="ORF">SV7mr_49780</name>
</gene>
<evidence type="ECO:0000313" key="2">
    <source>
        <dbReference type="Proteomes" id="UP000315003"/>
    </source>
</evidence>
<proteinExistence type="predicted"/>
<accession>A0A517T225</accession>
<sequence length="397" mass="45179">MPQPTPLSTLLRVIPNELLKRWFHDHIPGPFDIPWETLGENEIEPMIVHLDELPSSIRKDAEIDLRTIRSFASEAGMRAIEDTARMHGEPDLLSRIPDGLNLNGRAMWVRLHEWEILHAATTLLHLEEATFWRKRNGVPANVEIAGDAAEQLGNAVSNMLREEGRGQHVTVERLENNGIVYFIVHPDDFVRSDNMHDDQGRLATVSIRPTLDIIFAYERHAGSFELCANLPKAHKERLEPMFSRTVLGWQLPPYEDESGYYIDHLKDPNTPLPTDPADEIRVRIEEIKMFNPSTRRRISTDINKHDETDTIHRAISEELRSSHDVLANFSVNSVGIRFVFPATRYARAGARIIRITPGSCNLRSLTPDRAEIVQKHLRMWGVDHAPTDEPNLVSVGA</sequence>
<dbReference type="AlphaFoldDB" id="A0A517T225"/>
<dbReference type="EMBL" id="CP036272">
    <property type="protein sequence ID" value="QDT62430.1"/>
    <property type="molecule type" value="Genomic_DNA"/>
</dbReference>
<dbReference type="Proteomes" id="UP000315003">
    <property type="component" value="Chromosome"/>
</dbReference>
<dbReference type="OrthoDB" id="232531at2"/>
<reference evidence="1 2" key="1">
    <citation type="submission" date="2019-02" db="EMBL/GenBank/DDBJ databases">
        <title>Deep-cultivation of Planctomycetes and their phenomic and genomic characterization uncovers novel biology.</title>
        <authorList>
            <person name="Wiegand S."/>
            <person name="Jogler M."/>
            <person name="Boedeker C."/>
            <person name="Pinto D."/>
            <person name="Vollmers J."/>
            <person name="Rivas-Marin E."/>
            <person name="Kohn T."/>
            <person name="Peeters S.H."/>
            <person name="Heuer A."/>
            <person name="Rast P."/>
            <person name="Oberbeckmann S."/>
            <person name="Bunk B."/>
            <person name="Jeske O."/>
            <person name="Meyerdierks A."/>
            <person name="Storesund J.E."/>
            <person name="Kallscheuer N."/>
            <person name="Luecker S."/>
            <person name="Lage O.M."/>
            <person name="Pohl T."/>
            <person name="Merkel B.J."/>
            <person name="Hornburger P."/>
            <person name="Mueller R.-W."/>
            <person name="Bruemmer F."/>
            <person name="Labrenz M."/>
            <person name="Spormann A.M."/>
            <person name="Op den Camp H."/>
            <person name="Overmann J."/>
            <person name="Amann R."/>
            <person name="Jetten M.S.M."/>
            <person name="Mascher T."/>
            <person name="Medema M.H."/>
            <person name="Devos D.P."/>
            <person name="Kaster A.-K."/>
            <person name="Ovreas L."/>
            <person name="Rohde M."/>
            <person name="Galperin M.Y."/>
            <person name="Jogler C."/>
        </authorList>
    </citation>
    <scope>NUCLEOTIDE SEQUENCE [LARGE SCALE GENOMIC DNA]</scope>
    <source>
        <strain evidence="1 2">SV_7m_r</strain>
    </source>
</reference>
<evidence type="ECO:0000313" key="1">
    <source>
        <dbReference type="EMBL" id="QDT62430.1"/>
    </source>
</evidence>